<dbReference type="GO" id="GO:0008270">
    <property type="term" value="F:zinc ion binding"/>
    <property type="evidence" value="ECO:0007669"/>
    <property type="project" value="UniProtKB-UniRule"/>
</dbReference>
<evidence type="ECO:0000256" key="4">
    <source>
        <dbReference type="RuleBase" id="RU367115"/>
    </source>
</evidence>
<organism evidence="6 7">
    <name type="scientific">Coregonus suidteri</name>
    <dbReference type="NCBI Taxonomy" id="861788"/>
    <lineage>
        <taxon>Eukaryota</taxon>
        <taxon>Metazoa</taxon>
        <taxon>Chordata</taxon>
        <taxon>Craniata</taxon>
        <taxon>Vertebrata</taxon>
        <taxon>Euteleostomi</taxon>
        <taxon>Actinopterygii</taxon>
        <taxon>Neopterygii</taxon>
        <taxon>Teleostei</taxon>
        <taxon>Protacanthopterygii</taxon>
        <taxon>Salmoniformes</taxon>
        <taxon>Salmonidae</taxon>
        <taxon>Coregoninae</taxon>
        <taxon>Coregonus</taxon>
    </lineage>
</organism>
<evidence type="ECO:0000256" key="2">
    <source>
        <dbReference type="ARBA" id="ARBA00022771"/>
    </source>
</evidence>
<evidence type="ECO:0000256" key="1">
    <source>
        <dbReference type="ARBA" id="ARBA00022723"/>
    </source>
</evidence>
<feature type="compositionally biased region" description="Basic and acidic residues" evidence="5">
    <location>
        <begin position="137"/>
        <end position="146"/>
    </location>
</feature>
<comment type="function">
    <text evidence="4">E3 ubiquitin-protein ligase that specifically binds poly-ADP-ribosylated proteins and mediates their ubiquitination and subsequent degradation.</text>
</comment>
<accession>A0AAN8KRL1</accession>
<feature type="compositionally biased region" description="Basic and acidic residues" evidence="5">
    <location>
        <begin position="1"/>
        <end position="11"/>
    </location>
</feature>
<dbReference type="PANTHER" id="PTHR13417">
    <property type="entry name" value="E3 UBIQUITIN-PROTEIN LIGASE RNF146"/>
    <property type="match status" value="1"/>
</dbReference>
<keyword evidence="4" id="KW-0963">Cytoplasm</keyword>
<dbReference type="InterPro" id="IPR017907">
    <property type="entry name" value="Znf_RING_CS"/>
</dbReference>
<feature type="region of interest" description="Disordered" evidence="5">
    <location>
        <begin position="120"/>
        <end position="146"/>
    </location>
</feature>
<dbReference type="GO" id="GO:0072572">
    <property type="term" value="F:poly-ADP-D-ribose binding"/>
    <property type="evidence" value="ECO:0007669"/>
    <property type="project" value="UniProtKB-UniRule"/>
</dbReference>
<sequence>MSSSKVEDRGDACTGDSPTSPKPSATPCRSVPSASRPCVHPVRLPCRHVFCFLCVKGASWHSKRCALCRQEVPEDFLEHPTLLSPEELKAAAAGRRERSRAEERAGGDKTCLVLRGEEWMGGSRREDQPRAGGRLRQGQEARAPRC</sequence>
<evidence type="ECO:0000313" key="6">
    <source>
        <dbReference type="EMBL" id="KAK6297497.1"/>
    </source>
</evidence>
<dbReference type="GO" id="GO:0005634">
    <property type="term" value="C:nucleus"/>
    <property type="evidence" value="ECO:0007669"/>
    <property type="project" value="TreeGrafter"/>
</dbReference>
<dbReference type="GO" id="GO:0005829">
    <property type="term" value="C:cytosol"/>
    <property type="evidence" value="ECO:0007669"/>
    <property type="project" value="UniProtKB-SubCell"/>
</dbReference>
<evidence type="ECO:0000313" key="7">
    <source>
        <dbReference type="Proteomes" id="UP001356427"/>
    </source>
</evidence>
<keyword evidence="4" id="KW-0808">Transferase</keyword>
<comment type="PTM">
    <text evidence="4">Ubiquitinated; autoubiquitinated.</text>
</comment>
<dbReference type="GO" id="GO:0061630">
    <property type="term" value="F:ubiquitin protein ligase activity"/>
    <property type="evidence" value="ECO:0007669"/>
    <property type="project" value="UniProtKB-UniRule"/>
</dbReference>
<comment type="caution">
    <text evidence="6">The sequence shown here is derived from an EMBL/GenBank/DDBJ whole genome shotgun (WGS) entry which is preliminary data.</text>
</comment>
<dbReference type="Proteomes" id="UP001356427">
    <property type="component" value="Unassembled WGS sequence"/>
</dbReference>
<keyword evidence="1 4" id="KW-0479">Metal-binding</keyword>
<keyword evidence="2 4" id="KW-0863">Zinc-finger</keyword>
<dbReference type="GO" id="GO:0016055">
    <property type="term" value="P:Wnt signaling pathway"/>
    <property type="evidence" value="ECO:0007669"/>
    <property type="project" value="InterPro"/>
</dbReference>
<dbReference type="InterPro" id="IPR044110">
    <property type="entry name" value="RING-HC_RNF146"/>
</dbReference>
<reference evidence="6 7" key="1">
    <citation type="submission" date="2021-04" db="EMBL/GenBank/DDBJ databases">
        <authorList>
            <person name="De Guttry C."/>
            <person name="Zahm M."/>
            <person name="Klopp C."/>
            <person name="Cabau C."/>
            <person name="Louis A."/>
            <person name="Berthelot C."/>
            <person name="Parey E."/>
            <person name="Roest Crollius H."/>
            <person name="Montfort J."/>
            <person name="Robinson-Rechavi M."/>
            <person name="Bucao C."/>
            <person name="Bouchez O."/>
            <person name="Gislard M."/>
            <person name="Lluch J."/>
            <person name="Milhes M."/>
            <person name="Lampietro C."/>
            <person name="Lopez Roques C."/>
            <person name="Donnadieu C."/>
            <person name="Braasch I."/>
            <person name="Desvignes T."/>
            <person name="Postlethwait J."/>
            <person name="Bobe J."/>
            <person name="Wedekind C."/>
            <person name="Guiguen Y."/>
        </authorList>
    </citation>
    <scope>NUCLEOTIDE SEQUENCE [LARGE SCALE GENOMIC DNA]</scope>
    <source>
        <strain evidence="6">Cs_M1</strain>
        <tissue evidence="6">Blood</tissue>
    </source>
</reference>
<dbReference type="AlphaFoldDB" id="A0AAN8KRL1"/>
<name>A0AAN8KRL1_9TELE</name>
<evidence type="ECO:0000256" key="3">
    <source>
        <dbReference type="ARBA" id="ARBA00022833"/>
    </source>
</evidence>
<gene>
    <name evidence="6" type="ORF">J4Q44_G00320800</name>
</gene>
<comment type="subcellular location">
    <subcellularLocation>
        <location evidence="4">Cytoplasm</location>
        <location evidence="4">Cytosol</location>
    </subcellularLocation>
</comment>
<dbReference type="CDD" id="cd16546">
    <property type="entry name" value="RING-HC_RNF146"/>
    <property type="match status" value="1"/>
</dbReference>
<dbReference type="InterPro" id="IPR033509">
    <property type="entry name" value="RNF146"/>
</dbReference>
<dbReference type="PANTHER" id="PTHR13417:SF2">
    <property type="entry name" value="E3 UBIQUITIN-PROTEIN LIGASE RNF146"/>
    <property type="match status" value="1"/>
</dbReference>
<dbReference type="PROSITE" id="PS00518">
    <property type="entry name" value="ZF_RING_1"/>
    <property type="match status" value="1"/>
</dbReference>
<feature type="region of interest" description="Disordered" evidence="5">
    <location>
        <begin position="1"/>
        <end position="36"/>
    </location>
</feature>
<dbReference type="Gene3D" id="3.30.40.10">
    <property type="entry name" value="Zinc/RING finger domain, C3HC4 (zinc finger)"/>
    <property type="match status" value="1"/>
</dbReference>
<keyword evidence="4" id="KW-0833">Ubl conjugation pathway</keyword>
<keyword evidence="7" id="KW-1185">Reference proteome</keyword>
<dbReference type="EMBL" id="JAGTTL010000031">
    <property type="protein sequence ID" value="KAK6297497.1"/>
    <property type="molecule type" value="Genomic_DNA"/>
</dbReference>
<dbReference type="EC" id="2.3.2.27" evidence="4"/>
<dbReference type="GO" id="GO:0051865">
    <property type="term" value="P:protein autoubiquitination"/>
    <property type="evidence" value="ECO:0007669"/>
    <property type="project" value="UniProtKB-UniRule"/>
</dbReference>
<dbReference type="GO" id="GO:0006511">
    <property type="term" value="P:ubiquitin-dependent protein catabolic process"/>
    <property type="evidence" value="ECO:0007669"/>
    <property type="project" value="UniProtKB-UniRule"/>
</dbReference>
<protein>
    <recommendedName>
        <fullName evidence="4">E3 ubiquitin-protein ligase</fullName>
        <ecNumber evidence="4">2.3.2.27</ecNumber>
    </recommendedName>
</protein>
<evidence type="ECO:0000256" key="5">
    <source>
        <dbReference type="SAM" id="MobiDB-lite"/>
    </source>
</evidence>
<proteinExistence type="predicted"/>
<comment type="catalytic activity">
    <reaction evidence="4">
        <text>S-ubiquitinyl-[E2 ubiquitin-conjugating enzyme]-L-cysteine + [acceptor protein]-L-lysine = [E2 ubiquitin-conjugating enzyme]-L-cysteine + N(6)-ubiquitinyl-[acceptor protein]-L-lysine.</text>
        <dbReference type="EC" id="2.3.2.27"/>
    </reaction>
</comment>
<dbReference type="InterPro" id="IPR013083">
    <property type="entry name" value="Znf_RING/FYVE/PHD"/>
</dbReference>
<comment type="pathway">
    <text evidence="4">Protein modification; protein ubiquitination.</text>
</comment>
<dbReference type="SUPFAM" id="SSF57850">
    <property type="entry name" value="RING/U-box"/>
    <property type="match status" value="1"/>
</dbReference>
<keyword evidence="3 4" id="KW-0862">Zinc</keyword>
<feature type="compositionally biased region" description="Basic and acidic residues" evidence="5">
    <location>
        <begin position="120"/>
        <end position="129"/>
    </location>
</feature>